<protein>
    <submittedName>
        <fullName evidence="3">UTP--glucose-1-phosphate uridylyltransferase</fullName>
        <ecNumber evidence="3">2.7.7.9</ecNumber>
    </submittedName>
</protein>
<evidence type="ECO:0000256" key="2">
    <source>
        <dbReference type="ARBA" id="ARBA00022695"/>
    </source>
</evidence>
<dbReference type="EMBL" id="VSSQ01123892">
    <property type="protein sequence ID" value="MPN55067.1"/>
    <property type="molecule type" value="Genomic_DNA"/>
</dbReference>
<comment type="caution">
    <text evidence="3">The sequence shown here is derived from an EMBL/GenBank/DDBJ whole genome shotgun (WGS) entry which is preliminary data.</text>
</comment>
<organism evidence="3">
    <name type="scientific">bioreactor metagenome</name>
    <dbReference type="NCBI Taxonomy" id="1076179"/>
    <lineage>
        <taxon>unclassified sequences</taxon>
        <taxon>metagenomes</taxon>
        <taxon>ecological metagenomes</taxon>
    </lineage>
</organism>
<dbReference type="PANTHER" id="PTHR43197:SF1">
    <property type="entry name" value="UTP--GLUCOSE-1-PHOSPHATE URIDYLYLTRANSFERASE"/>
    <property type="match status" value="1"/>
</dbReference>
<gene>
    <name evidence="3" type="primary">gtaB_32</name>
    <name evidence="3" type="ORF">SDC9_202746</name>
</gene>
<dbReference type="InterPro" id="IPR005771">
    <property type="entry name" value="GalU_uridylyltTrfase_bac/arc"/>
</dbReference>
<dbReference type="AlphaFoldDB" id="A0A645IV99"/>
<keyword evidence="1 3" id="KW-0808">Transferase</keyword>
<name>A0A645IV99_9ZZZZ</name>
<keyword evidence="2 3" id="KW-0548">Nucleotidyltransferase</keyword>
<evidence type="ECO:0000256" key="1">
    <source>
        <dbReference type="ARBA" id="ARBA00022679"/>
    </source>
</evidence>
<reference evidence="3" key="1">
    <citation type="submission" date="2019-08" db="EMBL/GenBank/DDBJ databases">
        <authorList>
            <person name="Kucharzyk K."/>
            <person name="Murdoch R.W."/>
            <person name="Higgins S."/>
            <person name="Loffler F."/>
        </authorList>
    </citation>
    <scope>NUCLEOTIDE SEQUENCE</scope>
</reference>
<dbReference type="SUPFAM" id="SSF53448">
    <property type="entry name" value="Nucleotide-diphospho-sugar transferases"/>
    <property type="match status" value="1"/>
</dbReference>
<accession>A0A645IV99</accession>
<evidence type="ECO:0000313" key="3">
    <source>
        <dbReference type="EMBL" id="MPN55067.1"/>
    </source>
</evidence>
<dbReference type="GO" id="GO:0006011">
    <property type="term" value="P:UDP-alpha-D-glucose metabolic process"/>
    <property type="evidence" value="ECO:0007669"/>
    <property type="project" value="InterPro"/>
</dbReference>
<dbReference type="PANTHER" id="PTHR43197">
    <property type="entry name" value="UTP--GLUCOSE-1-PHOSPHATE URIDYLYLTRANSFERASE"/>
    <property type="match status" value="1"/>
</dbReference>
<dbReference type="GO" id="GO:0003983">
    <property type="term" value="F:UTP:glucose-1-phosphate uridylyltransferase activity"/>
    <property type="evidence" value="ECO:0007669"/>
    <property type="project" value="UniProtKB-EC"/>
</dbReference>
<dbReference type="InterPro" id="IPR029044">
    <property type="entry name" value="Nucleotide-diphossugar_trans"/>
</dbReference>
<dbReference type="EC" id="2.7.7.9" evidence="3"/>
<sequence>MIKLYEKYELPVLGVQTVSREQIKKYCTLDAAKLADRVYKVKDMIEKPTEEQIITQLAILGRVLLTPDIFDIIDHTLPGAGGEIQLTDAMAEIARARGMIAYEFDGVRHDMGSKLGFLIANVSMGVKNPEIGSDFKKWLKEFASEL</sequence>
<proteinExistence type="predicted"/>
<dbReference type="Gene3D" id="3.90.550.10">
    <property type="entry name" value="Spore Coat Polysaccharide Biosynthesis Protein SpsA, Chain A"/>
    <property type="match status" value="1"/>
</dbReference>